<comment type="caution">
    <text evidence="1">The sequence shown here is derived from an EMBL/GenBank/DDBJ whole genome shotgun (WGS) entry which is preliminary data.</text>
</comment>
<reference evidence="1 2" key="1">
    <citation type="submission" date="2015-02" db="EMBL/GenBank/DDBJ databases">
        <title>Whole genome shotgun sequencing of cultured foodborne pathogen.</title>
        <authorList>
            <person name="Timme R."/>
            <person name="Allard M.W."/>
            <person name="Strain E."/>
            <person name="Evans P.S."/>
            <person name="Brown E."/>
        </authorList>
    </citation>
    <scope>NUCLEOTIDE SEQUENCE [LARGE SCALE GENOMIC DNA]</scope>
    <source>
        <strain evidence="1 2">GCSL-TSO-24</strain>
    </source>
</reference>
<evidence type="ECO:0000313" key="2">
    <source>
        <dbReference type="Proteomes" id="UP000032582"/>
    </source>
</evidence>
<dbReference type="EMBL" id="JZSH01000045">
    <property type="protein sequence ID" value="KJF78463.1"/>
    <property type="molecule type" value="Genomic_DNA"/>
</dbReference>
<dbReference type="InterPro" id="IPR008727">
    <property type="entry name" value="PAAR_motif"/>
</dbReference>
<dbReference type="Gene3D" id="2.60.200.60">
    <property type="match status" value="2"/>
</dbReference>
<sequence length="97" mass="9500">MKPAARSGDMHLCPAQTPPVPVPHAGGPVLPAPATVLIGGLPAATLGQMCLCIGVPDSIITGSMTVFINNKPAARLGDSTAHGGTIVTGLPSVLIGG</sequence>
<proteinExistence type="predicted"/>
<evidence type="ECO:0000313" key="1">
    <source>
        <dbReference type="EMBL" id="KJF78463.1"/>
    </source>
</evidence>
<organism evidence="1 2">
    <name type="scientific">Morganella morganii</name>
    <name type="common">Proteus morganii</name>
    <dbReference type="NCBI Taxonomy" id="582"/>
    <lineage>
        <taxon>Bacteria</taxon>
        <taxon>Pseudomonadati</taxon>
        <taxon>Pseudomonadota</taxon>
        <taxon>Gammaproteobacteria</taxon>
        <taxon>Enterobacterales</taxon>
        <taxon>Morganellaceae</taxon>
        <taxon>Morganella</taxon>
    </lineage>
</organism>
<name>A0A0D8LCI0_MORMO</name>
<dbReference type="Proteomes" id="UP000032582">
    <property type="component" value="Unassembled WGS sequence"/>
</dbReference>
<gene>
    <name evidence="1" type="ORF">UA45_05965</name>
</gene>
<accession>A0A0D8LCI0</accession>
<dbReference type="AlphaFoldDB" id="A0A0D8LCI0"/>
<dbReference type="Pfam" id="PF05488">
    <property type="entry name" value="PAAR_motif"/>
    <property type="match status" value="1"/>
</dbReference>
<protein>
    <submittedName>
        <fullName evidence="1">Type VI secretion protein</fullName>
    </submittedName>
</protein>
<dbReference type="CDD" id="cd14738">
    <property type="entry name" value="PAAR_2"/>
    <property type="match status" value="1"/>
</dbReference>